<accession>A0ABT9ZVF9</accession>
<evidence type="ECO:0000256" key="1">
    <source>
        <dbReference type="SAM" id="SignalP"/>
    </source>
</evidence>
<keyword evidence="1" id="KW-0732">Signal</keyword>
<evidence type="ECO:0000313" key="2">
    <source>
        <dbReference type="EMBL" id="MDQ0255225.1"/>
    </source>
</evidence>
<comment type="caution">
    <text evidence="2">The sequence shown here is derived from an EMBL/GenBank/DDBJ whole genome shotgun (WGS) entry which is preliminary data.</text>
</comment>
<dbReference type="PROSITE" id="PS51257">
    <property type="entry name" value="PROKAR_LIPOPROTEIN"/>
    <property type="match status" value="1"/>
</dbReference>
<feature type="signal peptide" evidence="1">
    <location>
        <begin position="1"/>
        <end position="21"/>
    </location>
</feature>
<reference evidence="2 3" key="1">
    <citation type="submission" date="2023-07" db="EMBL/GenBank/DDBJ databases">
        <title>Genomic Encyclopedia of Type Strains, Phase IV (KMG-IV): sequencing the most valuable type-strain genomes for metagenomic binning, comparative biology and taxonomic classification.</title>
        <authorList>
            <person name="Goeker M."/>
        </authorList>
    </citation>
    <scope>NUCLEOTIDE SEQUENCE [LARGE SCALE GENOMIC DNA]</scope>
    <source>
        <strain evidence="2 3">DSM 9768</strain>
    </source>
</reference>
<dbReference type="RefSeq" id="WP_307326167.1">
    <property type="nucleotide sequence ID" value="NZ_JAUSUG010000009.1"/>
</dbReference>
<feature type="chain" id="PRO_5047414282" evidence="1">
    <location>
        <begin position="22"/>
        <end position="88"/>
    </location>
</feature>
<dbReference type="EMBL" id="JAUSUG010000009">
    <property type="protein sequence ID" value="MDQ0255225.1"/>
    <property type="molecule type" value="Genomic_DNA"/>
</dbReference>
<gene>
    <name evidence="2" type="ORF">J2S74_002607</name>
</gene>
<keyword evidence="3" id="KW-1185">Reference proteome</keyword>
<proteinExistence type="predicted"/>
<name>A0ABT9ZVF9_9BACI</name>
<sequence>MYNLKKLILLVLSISCLGVVAACSNDVGEGLAVDLPQLTDDKVDAATMVLISSPPMQPEDHVNRWSGSMQHDSCLSCHWEWRSYYIAK</sequence>
<organism evidence="2 3">
    <name type="scientific">Evansella vedderi</name>
    <dbReference type="NCBI Taxonomy" id="38282"/>
    <lineage>
        <taxon>Bacteria</taxon>
        <taxon>Bacillati</taxon>
        <taxon>Bacillota</taxon>
        <taxon>Bacilli</taxon>
        <taxon>Bacillales</taxon>
        <taxon>Bacillaceae</taxon>
        <taxon>Evansella</taxon>
    </lineage>
</organism>
<dbReference type="Proteomes" id="UP001230005">
    <property type="component" value="Unassembled WGS sequence"/>
</dbReference>
<protein>
    <submittedName>
        <fullName evidence="2">Uncharacterized protein</fullName>
    </submittedName>
</protein>
<evidence type="ECO:0000313" key="3">
    <source>
        <dbReference type="Proteomes" id="UP001230005"/>
    </source>
</evidence>